<keyword evidence="4" id="KW-1185">Reference proteome</keyword>
<keyword evidence="2" id="KW-0479">Metal-binding</keyword>
<dbReference type="Gene3D" id="1.10.630.10">
    <property type="entry name" value="Cytochrome P450"/>
    <property type="match status" value="1"/>
</dbReference>
<keyword evidence="2" id="KW-0408">Iron</keyword>
<gene>
    <name evidence="3" type="ORF">AB0470_16755</name>
</gene>
<proteinExistence type="inferred from homology"/>
<evidence type="ECO:0000313" key="3">
    <source>
        <dbReference type="EMBL" id="MEV8461186.1"/>
    </source>
</evidence>
<comment type="similarity">
    <text evidence="1 2">Belongs to the cytochrome P450 family.</text>
</comment>
<evidence type="ECO:0000256" key="1">
    <source>
        <dbReference type="ARBA" id="ARBA00010617"/>
    </source>
</evidence>
<dbReference type="PROSITE" id="PS00086">
    <property type="entry name" value="CYTOCHROME_P450"/>
    <property type="match status" value="1"/>
</dbReference>
<dbReference type="InterPro" id="IPR036396">
    <property type="entry name" value="Cyt_P450_sf"/>
</dbReference>
<sequence length="408" mass="45307">MDIEARTYPFTRHTPFEMPEEFAWLRENRPIAQVRLATGDTAWLITRYEDVRTALTDPRFSRTINREGAARVDTGFQADADSPVFNFGGSISEPPGHTRWRRLVNQAFTARHAESMRPAVAAHTDALLDDLESAGGRFDLMADYAYQLPIRVICDLLGLEQTARPEFSALAAQITRRDFTSSFVEFGQALQAIGRYAIGLIVRKRQNLGDDLLSTLIGLTDEEDGRLSNEELVSTVILLLMAGYESTAVQLGNAFYALFRDPSQMRRLREEPALIGQAVEEILRYAQMGTGYAIAKFTTEDVELSGGTVPAGSTVFVSLASANRDEKVFGEDADRFDVGRGCAHRQTAFGYGPHYCLGAALARVEMQEGIARMLNRFPDLRFDGPDLDGVPLASNLFTFYPAELPVRI</sequence>
<dbReference type="Pfam" id="PF00067">
    <property type="entry name" value="p450"/>
    <property type="match status" value="1"/>
</dbReference>
<dbReference type="CDD" id="cd11029">
    <property type="entry name" value="CYP107-like"/>
    <property type="match status" value="1"/>
</dbReference>
<evidence type="ECO:0000313" key="4">
    <source>
        <dbReference type="Proteomes" id="UP001553148"/>
    </source>
</evidence>
<dbReference type="PRINTS" id="PR00385">
    <property type="entry name" value="P450"/>
</dbReference>
<dbReference type="PANTHER" id="PTHR46696:SF1">
    <property type="entry name" value="CYTOCHROME P450 YJIB-RELATED"/>
    <property type="match status" value="1"/>
</dbReference>
<accession>A0ABV3KPG9</accession>
<dbReference type="PRINTS" id="PR00359">
    <property type="entry name" value="BP450"/>
</dbReference>
<dbReference type="InterPro" id="IPR001128">
    <property type="entry name" value="Cyt_P450"/>
</dbReference>
<dbReference type="Proteomes" id="UP001553148">
    <property type="component" value="Unassembled WGS sequence"/>
</dbReference>
<name>A0ABV3KPG9_STRGS</name>
<dbReference type="InterPro" id="IPR002397">
    <property type="entry name" value="Cyt_P450_B"/>
</dbReference>
<dbReference type="InterPro" id="IPR017972">
    <property type="entry name" value="Cyt_P450_CS"/>
</dbReference>
<organism evidence="3 4">
    <name type="scientific">Streptomyces griseosporeus</name>
    <dbReference type="NCBI Taxonomy" id="1910"/>
    <lineage>
        <taxon>Bacteria</taxon>
        <taxon>Bacillati</taxon>
        <taxon>Actinomycetota</taxon>
        <taxon>Actinomycetes</taxon>
        <taxon>Kitasatosporales</taxon>
        <taxon>Streptomycetaceae</taxon>
        <taxon>Streptomyces</taxon>
    </lineage>
</organism>
<reference evidence="3 4" key="1">
    <citation type="submission" date="2024-06" db="EMBL/GenBank/DDBJ databases">
        <title>The Natural Products Discovery Center: Release of the First 8490 Sequenced Strains for Exploring Actinobacteria Biosynthetic Diversity.</title>
        <authorList>
            <person name="Kalkreuter E."/>
            <person name="Kautsar S.A."/>
            <person name="Yang D."/>
            <person name="Bader C.D."/>
            <person name="Teijaro C.N."/>
            <person name="Fluegel L."/>
            <person name="Davis C.M."/>
            <person name="Simpson J.R."/>
            <person name="Lauterbach L."/>
            <person name="Steele A.D."/>
            <person name="Gui C."/>
            <person name="Meng S."/>
            <person name="Li G."/>
            <person name="Viehrig K."/>
            <person name="Ye F."/>
            <person name="Su P."/>
            <person name="Kiefer A.F."/>
            <person name="Nichols A."/>
            <person name="Cepeda A.J."/>
            <person name="Yan W."/>
            <person name="Fan B."/>
            <person name="Jiang Y."/>
            <person name="Adhikari A."/>
            <person name="Zheng C.-J."/>
            <person name="Schuster L."/>
            <person name="Cowan T.M."/>
            <person name="Smanski M.J."/>
            <person name="Chevrette M.G."/>
            <person name="De Carvalho L.P.S."/>
            <person name="Shen B."/>
        </authorList>
    </citation>
    <scope>NUCLEOTIDE SEQUENCE [LARGE SCALE GENOMIC DNA]</scope>
    <source>
        <strain evidence="3 4">NPDC052360</strain>
    </source>
</reference>
<dbReference type="EMBL" id="JBFAUJ010000006">
    <property type="protein sequence ID" value="MEV8461186.1"/>
    <property type="molecule type" value="Genomic_DNA"/>
</dbReference>
<keyword evidence="2" id="KW-0349">Heme</keyword>
<evidence type="ECO:0000256" key="2">
    <source>
        <dbReference type="RuleBase" id="RU000461"/>
    </source>
</evidence>
<protein>
    <submittedName>
        <fullName evidence="3">Cytochrome P450</fullName>
    </submittedName>
</protein>
<dbReference type="SUPFAM" id="SSF48264">
    <property type="entry name" value="Cytochrome P450"/>
    <property type="match status" value="1"/>
</dbReference>
<keyword evidence="2" id="KW-0503">Monooxygenase</keyword>
<keyword evidence="2" id="KW-0560">Oxidoreductase</keyword>
<comment type="caution">
    <text evidence="3">The sequence shown here is derived from an EMBL/GenBank/DDBJ whole genome shotgun (WGS) entry which is preliminary data.</text>
</comment>
<dbReference type="PANTHER" id="PTHR46696">
    <property type="entry name" value="P450, PUTATIVE (EUROFUNG)-RELATED"/>
    <property type="match status" value="1"/>
</dbReference>
<dbReference type="RefSeq" id="WP_110629804.1">
    <property type="nucleotide sequence ID" value="NZ_BNBR01000008.1"/>
</dbReference>